<dbReference type="InterPro" id="IPR004358">
    <property type="entry name" value="Sig_transdc_His_kin-like_C"/>
</dbReference>
<dbReference type="Pfam" id="PF00512">
    <property type="entry name" value="HisKA"/>
    <property type="match status" value="1"/>
</dbReference>
<dbReference type="AlphaFoldDB" id="A0A1I3D327"/>
<dbReference type="SUPFAM" id="SSF55874">
    <property type="entry name" value="ATPase domain of HSP90 chaperone/DNA topoisomerase II/histidine kinase"/>
    <property type="match status" value="1"/>
</dbReference>
<evidence type="ECO:0000256" key="6">
    <source>
        <dbReference type="ARBA" id="ARBA00022679"/>
    </source>
</evidence>
<dbReference type="InterPro" id="IPR005467">
    <property type="entry name" value="His_kinase_dom"/>
</dbReference>
<evidence type="ECO:0000256" key="3">
    <source>
        <dbReference type="ARBA" id="ARBA00012438"/>
    </source>
</evidence>
<keyword evidence="7" id="KW-0547">Nucleotide-binding</keyword>
<dbReference type="PANTHER" id="PTHR44936">
    <property type="entry name" value="SENSOR PROTEIN CREC"/>
    <property type="match status" value="1"/>
</dbReference>
<dbReference type="EMBL" id="FOQH01000002">
    <property type="protein sequence ID" value="SFH81184.1"/>
    <property type="molecule type" value="Genomic_DNA"/>
</dbReference>
<dbReference type="EC" id="2.7.13.3" evidence="3"/>
<dbReference type="InterPro" id="IPR036890">
    <property type="entry name" value="HATPase_C_sf"/>
</dbReference>
<evidence type="ECO:0000256" key="2">
    <source>
        <dbReference type="ARBA" id="ARBA00004651"/>
    </source>
</evidence>
<evidence type="ECO:0000256" key="11">
    <source>
        <dbReference type="SAM" id="Phobius"/>
    </source>
</evidence>
<dbReference type="Gene3D" id="1.10.287.130">
    <property type="match status" value="1"/>
</dbReference>
<organism evidence="13 14">
    <name type="scientific">Albimonas pacifica</name>
    <dbReference type="NCBI Taxonomy" id="1114924"/>
    <lineage>
        <taxon>Bacteria</taxon>
        <taxon>Pseudomonadati</taxon>
        <taxon>Pseudomonadota</taxon>
        <taxon>Alphaproteobacteria</taxon>
        <taxon>Rhodobacterales</taxon>
        <taxon>Paracoccaceae</taxon>
        <taxon>Albimonas</taxon>
    </lineage>
</organism>
<keyword evidence="11" id="KW-0472">Membrane</keyword>
<dbReference type="GO" id="GO:0005524">
    <property type="term" value="F:ATP binding"/>
    <property type="evidence" value="ECO:0007669"/>
    <property type="project" value="UniProtKB-KW"/>
</dbReference>
<feature type="transmembrane region" description="Helical" evidence="11">
    <location>
        <begin position="50"/>
        <end position="71"/>
    </location>
</feature>
<feature type="transmembrane region" description="Helical" evidence="11">
    <location>
        <begin position="130"/>
        <end position="151"/>
    </location>
</feature>
<evidence type="ECO:0000256" key="4">
    <source>
        <dbReference type="ARBA" id="ARBA00022475"/>
    </source>
</evidence>
<evidence type="ECO:0000256" key="10">
    <source>
        <dbReference type="SAM" id="MobiDB-lite"/>
    </source>
</evidence>
<dbReference type="Proteomes" id="UP000199377">
    <property type="component" value="Unassembled WGS sequence"/>
</dbReference>
<dbReference type="SMART" id="SM00388">
    <property type="entry name" value="HisKA"/>
    <property type="match status" value="1"/>
</dbReference>
<dbReference type="PANTHER" id="PTHR44936:SF10">
    <property type="entry name" value="SENSOR PROTEIN RSTB"/>
    <property type="match status" value="1"/>
</dbReference>
<feature type="transmembrane region" description="Helical" evidence="11">
    <location>
        <begin position="83"/>
        <end position="102"/>
    </location>
</feature>
<evidence type="ECO:0000256" key="5">
    <source>
        <dbReference type="ARBA" id="ARBA00022553"/>
    </source>
</evidence>
<dbReference type="RefSeq" id="WP_092858347.1">
    <property type="nucleotide sequence ID" value="NZ_FOQH01000002.1"/>
</dbReference>
<dbReference type="GO" id="GO:0000155">
    <property type="term" value="F:phosphorelay sensor kinase activity"/>
    <property type="evidence" value="ECO:0007669"/>
    <property type="project" value="InterPro"/>
</dbReference>
<dbReference type="CDD" id="cd00082">
    <property type="entry name" value="HisKA"/>
    <property type="match status" value="1"/>
</dbReference>
<feature type="transmembrane region" description="Helical" evidence="11">
    <location>
        <begin position="163"/>
        <end position="182"/>
    </location>
</feature>
<name>A0A1I3D327_9RHOB</name>
<feature type="transmembrane region" description="Helical" evidence="11">
    <location>
        <begin position="108"/>
        <end position="125"/>
    </location>
</feature>
<evidence type="ECO:0000256" key="1">
    <source>
        <dbReference type="ARBA" id="ARBA00000085"/>
    </source>
</evidence>
<comment type="subcellular location">
    <subcellularLocation>
        <location evidence="2">Cell membrane</location>
        <topology evidence="2">Multi-pass membrane protein</topology>
    </subcellularLocation>
</comment>
<feature type="region of interest" description="Disordered" evidence="10">
    <location>
        <begin position="384"/>
        <end position="412"/>
    </location>
</feature>
<keyword evidence="8 13" id="KW-0418">Kinase</keyword>
<evidence type="ECO:0000313" key="13">
    <source>
        <dbReference type="EMBL" id="SFH81184.1"/>
    </source>
</evidence>
<keyword evidence="6" id="KW-0808">Transferase</keyword>
<dbReference type="SUPFAM" id="SSF47384">
    <property type="entry name" value="Homodimeric domain of signal transducing histidine kinase"/>
    <property type="match status" value="1"/>
</dbReference>
<dbReference type="OrthoDB" id="9785252at2"/>
<protein>
    <recommendedName>
        <fullName evidence="3">histidine kinase</fullName>
        <ecNumber evidence="3">2.7.13.3</ecNumber>
    </recommendedName>
</protein>
<gene>
    <name evidence="13" type="ORF">SAMN05216258_102361</name>
</gene>
<feature type="region of interest" description="Disordered" evidence="10">
    <location>
        <begin position="482"/>
        <end position="501"/>
    </location>
</feature>
<evidence type="ECO:0000256" key="8">
    <source>
        <dbReference type="ARBA" id="ARBA00022777"/>
    </source>
</evidence>
<dbReference type="Gene3D" id="3.30.565.10">
    <property type="entry name" value="Histidine kinase-like ATPase, C-terminal domain"/>
    <property type="match status" value="1"/>
</dbReference>
<keyword evidence="4" id="KW-1003">Cell membrane</keyword>
<dbReference type="InterPro" id="IPR050980">
    <property type="entry name" value="2C_sensor_his_kinase"/>
</dbReference>
<dbReference type="PRINTS" id="PR00344">
    <property type="entry name" value="BCTRLSENSOR"/>
</dbReference>
<feature type="compositionally biased region" description="Acidic residues" evidence="10">
    <location>
        <begin position="398"/>
        <end position="407"/>
    </location>
</feature>
<dbReference type="InterPro" id="IPR003594">
    <property type="entry name" value="HATPase_dom"/>
</dbReference>
<comment type="catalytic activity">
    <reaction evidence="1">
        <text>ATP + protein L-histidine = ADP + protein N-phospho-L-histidine.</text>
        <dbReference type="EC" id="2.7.13.3"/>
    </reaction>
</comment>
<dbReference type="SMART" id="SM00387">
    <property type="entry name" value="HATPase_c"/>
    <property type="match status" value="1"/>
</dbReference>
<reference evidence="13 14" key="1">
    <citation type="submission" date="2016-10" db="EMBL/GenBank/DDBJ databases">
        <authorList>
            <person name="de Groot N.N."/>
        </authorList>
    </citation>
    <scope>NUCLEOTIDE SEQUENCE [LARGE SCALE GENOMIC DNA]</scope>
    <source>
        <strain evidence="13 14">CGMCC 1.11030</strain>
    </source>
</reference>
<keyword evidence="14" id="KW-1185">Reference proteome</keyword>
<keyword evidence="11" id="KW-1133">Transmembrane helix</keyword>
<evidence type="ECO:0000256" key="7">
    <source>
        <dbReference type="ARBA" id="ARBA00022741"/>
    </source>
</evidence>
<dbReference type="NCBIfam" id="NF033792">
    <property type="entry name" value="ActS_PrrB_HisK"/>
    <property type="match status" value="1"/>
</dbReference>
<sequence>MADGLPFGIPARGRVDWVRLRTLTSLRWLAALGQGAAVLFADLVLHMSLPIGACFGAIAASVSLNIVAEAVHAPNKRLSERGVALTLLFDLAQLGMLLFLTGGLTNPFALLVLAPVIVSATALSLRSTLVLGLFAAAEISLLALVYIPLVFADGTVVEPPTTIMAGSWVAMMTGLAFVAGYARRVTAEMWTMTKALGAAQEALGREQRLTAIGGLAAAAAHELGTPLATIKLVAGELSRELRDQPELHEDVELIRQQAERCREILRELSATGKDDRHMRTAPIYRLVEEAAGPHRDRGKRVILRLQGRPLTDPPPPQPEAMRRPEVIHGLRNLVQNAVDFAEASVWIDIDWNDRHLRIAVGDDGPGFGADMLGRLGDPFVRARLRPGAAGGDRPGPAEEVEPEDAPSGDDGRAGYEGMGLGLFIAKTLLERTGARVSFANGGDAEARAPDARDPEIRLFPETARAPGAVVEAVWPRGALDLPEGRPRGALGANESFSLGNV</sequence>
<keyword evidence="5" id="KW-0597">Phosphoprotein</keyword>
<dbReference type="InterPro" id="IPR047770">
    <property type="entry name" value="RegB"/>
</dbReference>
<keyword evidence="9" id="KW-0067">ATP-binding</keyword>
<dbReference type="InterPro" id="IPR036097">
    <property type="entry name" value="HisK_dim/P_sf"/>
</dbReference>
<dbReference type="STRING" id="1114924.SAMN05216258_102361"/>
<evidence type="ECO:0000313" key="14">
    <source>
        <dbReference type="Proteomes" id="UP000199377"/>
    </source>
</evidence>
<evidence type="ECO:0000259" key="12">
    <source>
        <dbReference type="PROSITE" id="PS50109"/>
    </source>
</evidence>
<dbReference type="GO" id="GO:0005886">
    <property type="term" value="C:plasma membrane"/>
    <property type="evidence" value="ECO:0007669"/>
    <property type="project" value="UniProtKB-SubCell"/>
</dbReference>
<dbReference type="PROSITE" id="PS50109">
    <property type="entry name" value="HIS_KIN"/>
    <property type="match status" value="1"/>
</dbReference>
<accession>A0A1I3D327</accession>
<proteinExistence type="predicted"/>
<feature type="domain" description="Histidine kinase" evidence="12">
    <location>
        <begin position="218"/>
        <end position="440"/>
    </location>
</feature>
<keyword evidence="11" id="KW-0812">Transmembrane</keyword>
<dbReference type="Pfam" id="PF02518">
    <property type="entry name" value="HATPase_c"/>
    <property type="match status" value="1"/>
</dbReference>
<dbReference type="InterPro" id="IPR003661">
    <property type="entry name" value="HisK_dim/P_dom"/>
</dbReference>
<evidence type="ECO:0000256" key="9">
    <source>
        <dbReference type="ARBA" id="ARBA00022840"/>
    </source>
</evidence>